<protein>
    <submittedName>
        <fullName evidence="2">Uncharacterized protein</fullName>
    </submittedName>
</protein>
<name>A0ABY7PX90_9ACTN</name>
<proteinExistence type="predicted"/>
<organism evidence="2 3">
    <name type="scientific">Kitasatospora cathayae</name>
    <dbReference type="NCBI Taxonomy" id="3004092"/>
    <lineage>
        <taxon>Bacteria</taxon>
        <taxon>Bacillati</taxon>
        <taxon>Actinomycetota</taxon>
        <taxon>Actinomycetes</taxon>
        <taxon>Kitasatosporales</taxon>
        <taxon>Streptomycetaceae</taxon>
        <taxon>Kitasatospora</taxon>
    </lineage>
</organism>
<sequence length="107" mass="11949">MPTGDELTEIAKAPQAQSQRAAEEARIRDLIDRLGRVEGLKPVLTLLDDTCERHNQNLLESRTQVLLSCKMRAIADFSVRGVALITSCGFWHRSWGAVAERHPGVRL</sequence>
<reference evidence="3" key="1">
    <citation type="submission" date="2022-12" db="EMBL/GenBank/DDBJ databases">
        <authorList>
            <person name="Mo P."/>
        </authorList>
    </citation>
    <scope>NUCLEOTIDE SEQUENCE [LARGE SCALE GENOMIC DNA]</scope>
    <source>
        <strain evidence="3">HUAS 3-15</strain>
    </source>
</reference>
<dbReference type="EMBL" id="CP115450">
    <property type="protein sequence ID" value="WBP84576.1"/>
    <property type="molecule type" value="Genomic_DNA"/>
</dbReference>
<keyword evidence="3" id="KW-1185">Reference proteome</keyword>
<dbReference type="Proteomes" id="UP001212821">
    <property type="component" value="Chromosome"/>
</dbReference>
<accession>A0ABY7PX90</accession>
<evidence type="ECO:0000256" key="1">
    <source>
        <dbReference type="SAM" id="MobiDB-lite"/>
    </source>
</evidence>
<evidence type="ECO:0000313" key="3">
    <source>
        <dbReference type="Proteomes" id="UP001212821"/>
    </source>
</evidence>
<feature type="region of interest" description="Disordered" evidence="1">
    <location>
        <begin position="1"/>
        <end position="21"/>
    </location>
</feature>
<dbReference type="RefSeq" id="WP_270139896.1">
    <property type="nucleotide sequence ID" value="NZ_CP115450.1"/>
</dbReference>
<gene>
    <name evidence="2" type="ORF">O1G21_01010</name>
</gene>
<evidence type="ECO:0000313" key="2">
    <source>
        <dbReference type="EMBL" id="WBP84576.1"/>
    </source>
</evidence>